<dbReference type="AlphaFoldDB" id="A0A3A9J8Y1"/>
<dbReference type="SUPFAM" id="SSF51206">
    <property type="entry name" value="cAMP-binding domain-like"/>
    <property type="match status" value="1"/>
</dbReference>
<dbReference type="CDD" id="cd00092">
    <property type="entry name" value="HTH_CRP"/>
    <property type="match status" value="1"/>
</dbReference>
<evidence type="ECO:0000313" key="6">
    <source>
        <dbReference type="EMBL" id="RMI14557.1"/>
    </source>
</evidence>
<dbReference type="InterPro" id="IPR018490">
    <property type="entry name" value="cNMP-bd_dom_sf"/>
</dbReference>
<dbReference type="Proteomes" id="UP000278036">
    <property type="component" value="Unassembled WGS sequence"/>
</dbReference>
<dbReference type="GO" id="GO:0003700">
    <property type="term" value="F:DNA-binding transcription factor activity"/>
    <property type="evidence" value="ECO:0007669"/>
    <property type="project" value="TreeGrafter"/>
</dbReference>
<dbReference type="InterPro" id="IPR014710">
    <property type="entry name" value="RmlC-like_jellyroll"/>
</dbReference>
<dbReference type="Proteomes" id="UP000274097">
    <property type="component" value="Unassembled WGS sequence"/>
</dbReference>
<reference evidence="5 8" key="1">
    <citation type="submission" date="2018-09" db="EMBL/GenBank/DDBJ databases">
        <title>Roseomonas sp. nov., isolated from feces of Tibetan antelopes in the Qinghai-Tibet plateau, China.</title>
        <authorList>
            <person name="Tian Z."/>
        </authorList>
    </citation>
    <scope>NUCLEOTIDE SEQUENCE [LARGE SCALE GENOMIC DNA]</scope>
    <source>
        <strain evidence="6 7">Z23</strain>
        <strain evidence="5 8">Z24</strain>
    </source>
</reference>
<keyword evidence="1" id="KW-0805">Transcription regulation</keyword>
<dbReference type="InterPro" id="IPR012318">
    <property type="entry name" value="HTH_CRP"/>
</dbReference>
<name>A0A3A9J8Y1_9PROT</name>
<evidence type="ECO:0000313" key="7">
    <source>
        <dbReference type="Proteomes" id="UP000274097"/>
    </source>
</evidence>
<dbReference type="PROSITE" id="PS51063">
    <property type="entry name" value="HTH_CRP_2"/>
    <property type="match status" value="1"/>
</dbReference>
<dbReference type="FunCoup" id="A0A3A9J8Y1">
    <property type="interactions" value="306"/>
</dbReference>
<dbReference type="EMBL" id="RAQU01000326">
    <property type="protein sequence ID" value="RKK01183.1"/>
    <property type="molecule type" value="Genomic_DNA"/>
</dbReference>
<organism evidence="5 8">
    <name type="scientific">Teichococcus wenyumeiae</name>
    <dbReference type="NCBI Taxonomy" id="2478470"/>
    <lineage>
        <taxon>Bacteria</taxon>
        <taxon>Pseudomonadati</taxon>
        <taxon>Pseudomonadota</taxon>
        <taxon>Alphaproteobacteria</taxon>
        <taxon>Acetobacterales</taxon>
        <taxon>Roseomonadaceae</taxon>
        <taxon>Roseomonas</taxon>
    </lineage>
</organism>
<evidence type="ECO:0000259" key="4">
    <source>
        <dbReference type="PROSITE" id="PS51063"/>
    </source>
</evidence>
<dbReference type="Pfam" id="PF00027">
    <property type="entry name" value="cNMP_binding"/>
    <property type="match status" value="1"/>
</dbReference>
<protein>
    <submittedName>
        <fullName evidence="5">Transcriptional regulator</fullName>
    </submittedName>
</protein>
<dbReference type="Gene3D" id="2.60.120.10">
    <property type="entry name" value="Jelly Rolls"/>
    <property type="match status" value="1"/>
</dbReference>
<proteinExistence type="predicted"/>
<accession>A0A3A9J8Y1</accession>
<dbReference type="EMBL" id="RFLX01000104">
    <property type="protein sequence ID" value="RMI14557.1"/>
    <property type="molecule type" value="Genomic_DNA"/>
</dbReference>
<evidence type="ECO:0000256" key="1">
    <source>
        <dbReference type="ARBA" id="ARBA00023015"/>
    </source>
</evidence>
<keyword evidence="3" id="KW-0804">Transcription</keyword>
<keyword evidence="2" id="KW-0238">DNA-binding</keyword>
<evidence type="ECO:0000256" key="3">
    <source>
        <dbReference type="ARBA" id="ARBA00023163"/>
    </source>
</evidence>
<dbReference type="RefSeq" id="WP_120641063.1">
    <property type="nucleotide sequence ID" value="NZ_RAQU01000326.1"/>
</dbReference>
<comment type="caution">
    <text evidence="5">The sequence shown here is derived from an EMBL/GenBank/DDBJ whole genome shotgun (WGS) entry which is preliminary data.</text>
</comment>
<keyword evidence="7" id="KW-1185">Reference proteome</keyword>
<dbReference type="SUPFAM" id="SSF46785">
    <property type="entry name" value="Winged helix' DNA-binding domain"/>
    <property type="match status" value="1"/>
</dbReference>
<dbReference type="CDD" id="cd00038">
    <property type="entry name" value="CAP_ED"/>
    <property type="match status" value="1"/>
</dbReference>
<dbReference type="InterPro" id="IPR000595">
    <property type="entry name" value="cNMP-bd_dom"/>
</dbReference>
<sequence>MQSSTLDGRLLPGLTSSFPFMVAPEWSGLAIPGQPSRFLCSAEIYAEGSKIRQFHKVVSGTVRVCRVLPGGRRFIAQFALPGELLGLDGVEEHRFSAEAVTEVVLVTFARKDLDTYMDQEPLAAQSWRIFTLERLAAAPDRFILLGCRSPTEHVAHFLLDLVTRSRPVCHLLELNMSRYDISDYLGLTAETVSRVLTVLRKAGMIAIEDNHTLHLLDCGRLTEVASVSSIPAGR</sequence>
<dbReference type="GO" id="GO:0003677">
    <property type="term" value="F:DNA binding"/>
    <property type="evidence" value="ECO:0007669"/>
    <property type="project" value="UniProtKB-KW"/>
</dbReference>
<dbReference type="InterPro" id="IPR036390">
    <property type="entry name" value="WH_DNA-bd_sf"/>
</dbReference>
<dbReference type="InParanoid" id="A0A3A9J8Y1"/>
<dbReference type="SMART" id="SM00100">
    <property type="entry name" value="cNMP"/>
    <property type="match status" value="1"/>
</dbReference>
<dbReference type="Gene3D" id="1.10.10.10">
    <property type="entry name" value="Winged helix-like DNA-binding domain superfamily/Winged helix DNA-binding domain"/>
    <property type="match status" value="1"/>
</dbReference>
<feature type="domain" description="HTH crp-type" evidence="4">
    <location>
        <begin position="148"/>
        <end position="219"/>
    </location>
</feature>
<dbReference type="PRINTS" id="PR00034">
    <property type="entry name" value="HTHCRP"/>
</dbReference>
<gene>
    <name evidence="5" type="ORF">D6Z83_26345</name>
    <name evidence="6" type="ORF">EBE87_27785</name>
</gene>
<dbReference type="PANTHER" id="PTHR24567:SF75">
    <property type="entry name" value="FUMARATE AND NITRATE REDUCTION REGULATORY PROTEIN"/>
    <property type="match status" value="1"/>
</dbReference>
<dbReference type="PANTHER" id="PTHR24567">
    <property type="entry name" value="CRP FAMILY TRANSCRIPTIONAL REGULATORY PROTEIN"/>
    <property type="match status" value="1"/>
</dbReference>
<evidence type="ECO:0000313" key="8">
    <source>
        <dbReference type="Proteomes" id="UP000278036"/>
    </source>
</evidence>
<dbReference type="SMART" id="SM00419">
    <property type="entry name" value="HTH_CRP"/>
    <property type="match status" value="1"/>
</dbReference>
<dbReference type="OrthoDB" id="7584044at2"/>
<evidence type="ECO:0000256" key="2">
    <source>
        <dbReference type="ARBA" id="ARBA00023125"/>
    </source>
</evidence>
<dbReference type="Pfam" id="PF13545">
    <property type="entry name" value="HTH_Crp_2"/>
    <property type="match status" value="1"/>
</dbReference>
<dbReference type="InterPro" id="IPR036388">
    <property type="entry name" value="WH-like_DNA-bd_sf"/>
</dbReference>
<dbReference type="GO" id="GO:0005829">
    <property type="term" value="C:cytosol"/>
    <property type="evidence" value="ECO:0007669"/>
    <property type="project" value="TreeGrafter"/>
</dbReference>
<evidence type="ECO:0000313" key="5">
    <source>
        <dbReference type="EMBL" id="RKK01183.1"/>
    </source>
</evidence>
<dbReference type="InterPro" id="IPR050397">
    <property type="entry name" value="Env_Response_Regulators"/>
</dbReference>